<dbReference type="Proteomes" id="UP000037460">
    <property type="component" value="Unassembled WGS sequence"/>
</dbReference>
<sequence>MSLAHAEAELNPTWTNTTTGKMAQREFPYQRMHREPAPPMKQAPPESYKTEHTMRFLEGVFPKESTASQARYTVGEKNALGTHATFRKVTRDELRVNQVPLAEEGYSRAWDTTFSSSFAKPDQSHALLGAGAPRGGKAPRLPFSDVERNFGSLTSEGTMPGTVGVREGTSESRSMYRNPGPQATALTRNTPNFLTLGYGNDIGSQVAFQKTPTILANDTHYSLGEYPRQTVSETTVATSWPVPSGNDRLKAAGEQAPLGVAEVERGFRQAFNSRHYNIISNGPRLHGELNAEAALHLKQTKVHDPEGFYPCGRKQHPTVDPRDRGPTGLRQSYDIITGVDRPKERW</sequence>
<gene>
    <name evidence="2" type="ORF">Ctob_008738</name>
</gene>
<dbReference type="EMBL" id="JWZX01001842">
    <property type="protein sequence ID" value="KOO32139.1"/>
    <property type="molecule type" value="Genomic_DNA"/>
</dbReference>
<evidence type="ECO:0000256" key="1">
    <source>
        <dbReference type="SAM" id="MobiDB-lite"/>
    </source>
</evidence>
<proteinExistence type="predicted"/>
<feature type="region of interest" description="Disordered" evidence="1">
    <location>
        <begin position="308"/>
        <end position="330"/>
    </location>
</feature>
<evidence type="ECO:0000313" key="3">
    <source>
        <dbReference type="Proteomes" id="UP000037460"/>
    </source>
</evidence>
<name>A0A0M0K008_9EUKA</name>
<evidence type="ECO:0000313" key="2">
    <source>
        <dbReference type="EMBL" id="KOO32139.1"/>
    </source>
</evidence>
<comment type="caution">
    <text evidence="2">The sequence shown here is derived from an EMBL/GenBank/DDBJ whole genome shotgun (WGS) entry which is preliminary data.</text>
</comment>
<feature type="region of interest" description="Disordered" evidence="1">
    <location>
        <begin position="151"/>
        <end position="187"/>
    </location>
</feature>
<dbReference type="AlphaFoldDB" id="A0A0M0K008"/>
<keyword evidence="3" id="KW-1185">Reference proteome</keyword>
<protein>
    <submittedName>
        <fullName evidence="2">Uncharacterized protein</fullName>
    </submittedName>
</protein>
<organism evidence="2 3">
    <name type="scientific">Chrysochromulina tobinii</name>
    <dbReference type="NCBI Taxonomy" id="1460289"/>
    <lineage>
        <taxon>Eukaryota</taxon>
        <taxon>Haptista</taxon>
        <taxon>Haptophyta</taxon>
        <taxon>Prymnesiophyceae</taxon>
        <taxon>Prymnesiales</taxon>
        <taxon>Chrysochromulinaceae</taxon>
        <taxon>Chrysochromulina</taxon>
    </lineage>
</organism>
<reference evidence="3" key="1">
    <citation type="journal article" date="2015" name="PLoS Genet.">
        <title>Genome Sequence and Transcriptome Analyses of Chrysochromulina tobin: Metabolic Tools for Enhanced Algal Fitness in the Prominent Order Prymnesiales (Haptophyceae).</title>
        <authorList>
            <person name="Hovde B.T."/>
            <person name="Deodato C.R."/>
            <person name="Hunsperger H.M."/>
            <person name="Ryken S.A."/>
            <person name="Yost W."/>
            <person name="Jha R.K."/>
            <person name="Patterson J."/>
            <person name="Monnat R.J. Jr."/>
            <person name="Barlow S.B."/>
            <person name="Starkenburg S.R."/>
            <person name="Cattolico R.A."/>
        </authorList>
    </citation>
    <scope>NUCLEOTIDE SEQUENCE</scope>
    <source>
        <strain evidence="3">CCMP291</strain>
    </source>
</reference>
<accession>A0A0M0K008</accession>